<dbReference type="InterPro" id="IPR044742">
    <property type="entry name" value="DEAD/DEAH_RhlB"/>
</dbReference>
<evidence type="ECO:0000313" key="12">
    <source>
        <dbReference type="Proteomes" id="UP001518990"/>
    </source>
</evidence>
<dbReference type="Pfam" id="PF00271">
    <property type="entry name" value="Helicase_C"/>
    <property type="match status" value="1"/>
</dbReference>
<dbReference type="CDD" id="cd00268">
    <property type="entry name" value="DEADc"/>
    <property type="match status" value="1"/>
</dbReference>
<feature type="domain" description="Helicase C-terminal" evidence="9">
    <location>
        <begin position="219"/>
        <end position="380"/>
    </location>
</feature>
<name>A0ABS3K8K4_9PROT</name>
<evidence type="ECO:0000256" key="5">
    <source>
        <dbReference type="ARBA" id="ARBA00038437"/>
    </source>
</evidence>
<dbReference type="RefSeq" id="WP_207445364.1">
    <property type="nucleotide sequence ID" value="NZ_CP061091.1"/>
</dbReference>
<keyword evidence="4" id="KW-0067">ATP-binding</keyword>
<dbReference type="GO" id="GO:0004386">
    <property type="term" value="F:helicase activity"/>
    <property type="evidence" value="ECO:0007669"/>
    <property type="project" value="UniProtKB-KW"/>
</dbReference>
<evidence type="ECO:0000259" key="9">
    <source>
        <dbReference type="PROSITE" id="PS51194"/>
    </source>
</evidence>
<evidence type="ECO:0000313" key="11">
    <source>
        <dbReference type="EMBL" id="MBO1073770.1"/>
    </source>
</evidence>
<comment type="similarity">
    <text evidence="5">Belongs to the DEAD box helicase family.</text>
</comment>
<feature type="compositionally biased region" description="Low complexity" evidence="7">
    <location>
        <begin position="407"/>
        <end position="417"/>
    </location>
</feature>
<dbReference type="PROSITE" id="PS51192">
    <property type="entry name" value="HELICASE_ATP_BIND_1"/>
    <property type="match status" value="1"/>
</dbReference>
<dbReference type="SMART" id="SM00490">
    <property type="entry name" value="HELICc"/>
    <property type="match status" value="1"/>
</dbReference>
<proteinExistence type="inferred from homology"/>
<evidence type="ECO:0000256" key="4">
    <source>
        <dbReference type="ARBA" id="ARBA00022840"/>
    </source>
</evidence>
<dbReference type="InterPro" id="IPR014014">
    <property type="entry name" value="RNA_helicase_DEAD_Q_motif"/>
</dbReference>
<dbReference type="PANTHER" id="PTHR47959">
    <property type="entry name" value="ATP-DEPENDENT RNA HELICASE RHLE-RELATED"/>
    <property type="match status" value="1"/>
</dbReference>
<dbReference type="SMART" id="SM00487">
    <property type="entry name" value="DEXDc"/>
    <property type="match status" value="1"/>
</dbReference>
<dbReference type="PANTHER" id="PTHR47959:SF13">
    <property type="entry name" value="ATP-DEPENDENT RNA HELICASE RHLE"/>
    <property type="match status" value="1"/>
</dbReference>
<dbReference type="InterPro" id="IPR014001">
    <property type="entry name" value="Helicase_ATP-bd"/>
</dbReference>
<dbReference type="CDD" id="cd18787">
    <property type="entry name" value="SF2_C_DEAD"/>
    <property type="match status" value="1"/>
</dbReference>
<organism evidence="11 12">
    <name type="scientific">Roseomonas marmotae</name>
    <dbReference type="NCBI Taxonomy" id="2768161"/>
    <lineage>
        <taxon>Bacteria</taxon>
        <taxon>Pseudomonadati</taxon>
        <taxon>Pseudomonadota</taxon>
        <taxon>Alphaproteobacteria</taxon>
        <taxon>Acetobacterales</taxon>
        <taxon>Roseomonadaceae</taxon>
        <taxon>Roseomonas</taxon>
    </lineage>
</organism>
<feature type="region of interest" description="Disordered" evidence="7">
    <location>
        <begin position="372"/>
        <end position="455"/>
    </location>
</feature>
<evidence type="ECO:0000256" key="3">
    <source>
        <dbReference type="ARBA" id="ARBA00022806"/>
    </source>
</evidence>
<dbReference type="EMBL" id="JACTNF010000003">
    <property type="protein sequence ID" value="MBO1073770.1"/>
    <property type="molecule type" value="Genomic_DNA"/>
</dbReference>
<evidence type="ECO:0000259" key="10">
    <source>
        <dbReference type="PROSITE" id="PS51195"/>
    </source>
</evidence>
<evidence type="ECO:0000256" key="7">
    <source>
        <dbReference type="SAM" id="MobiDB-lite"/>
    </source>
</evidence>
<reference evidence="11 12" key="1">
    <citation type="submission" date="2020-09" db="EMBL/GenBank/DDBJ databases">
        <title>Roseomonas.</title>
        <authorList>
            <person name="Zhu W."/>
        </authorList>
    </citation>
    <scope>NUCLEOTIDE SEQUENCE [LARGE SCALE GENOMIC DNA]</scope>
    <source>
        <strain evidence="11 12">1311</strain>
    </source>
</reference>
<evidence type="ECO:0000256" key="2">
    <source>
        <dbReference type="ARBA" id="ARBA00022801"/>
    </source>
</evidence>
<keyword evidence="12" id="KW-1185">Reference proteome</keyword>
<comment type="caution">
    <text evidence="11">The sequence shown here is derived from an EMBL/GenBank/DDBJ whole genome shotgun (WGS) entry which is preliminary data.</text>
</comment>
<sequence>MTDFASLGLAEPILRALTQEGYTTPTPIQAQAIPHVLAGRDLLGIAQTGTGKTAAFALPILHHLADRKSPAPRGGCRALILSPTRELASQIHDNIRAYGRFLGLTTAVIFGGVGARPQVDALRRGVDILVATPGRLQDHVQTGAAKLQGTEILVLDEADQMLDRGFWPAVKRLSSVMSKNRQTLFFSATMPTEIAKIAGEMLKDPAKVSVTPVASTAERIEQRLIHIDASQKRVLLSEMLRGPGIGRALIFARTKHGADRVAKHLNADGINAHAIHGDRSQGQRERALADFRSGRAAILVATDIASRGIDVDGVTHVFQFDLPDTPEAYVHRIGRTARAGASGEAITFCAPDEVAKLKAVEKLIAMKIPAEDRRSDAGRAEAAATMPKPAQRGRGGRPGGGAGGPPRQGQGAPRQGAPRGGNGPGRGGPPRGAPRGAEGQRKDRAWREGDFREQR</sequence>
<dbReference type="Gene3D" id="3.40.50.300">
    <property type="entry name" value="P-loop containing nucleotide triphosphate hydrolases"/>
    <property type="match status" value="2"/>
</dbReference>
<evidence type="ECO:0000256" key="6">
    <source>
        <dbReference type="PROSITE-ProRule" id="PRU00552"/>
    </source>
</evidence>
<dbReference type="SUPFAM" id="SSF52540">
    <property type="entry name" value="P-loop containing nucleoside triphosphate hydrolases"/>
    <property type="match status" value="2"/>
</dbReference>
<dbReference type="Pfam" id="PF00270">
    <property type="entry name" value="DEAD"/>
    <property type="match status" value="1"/>
</dbReference>
<feature type="domain" description="Helicase ATP-binding" evidence="8">
    <location>
        <begin position="33"/>
        <end position="208"/>
    </location>
</feature>
<feature type="compositionally biased region" description="Gly residues" evidence="7">
    <location>
        <begin position="418"/>
        <end position="430"/>
    </location>
</feature>
<feature type="short sequence motif" description="Q motif" evidence="6">
    <location>
        <begin position="2"/>
        <end position="30"/>
    </location>
</feature>
<protein>
    <submittedName>
        <fullName evidence="11">DEAD/DEAH box helicase</fullName>
    </submittedName>
</protein>
<keyword evidence="3 11" id="KW-0347">Helicase</keyword>
<dbReference type="InterPro" id="IPR011545">
    <property type="entry name" value="DEAD/DEAH_box_helicase_dom"/>
</dbReference>
<dbReference type="InterPro" id="IPR001650">
    <property type="entry name" value="Helicase_C-like"/>
</dbReference>
<keyword evidence="1" id="KW-0547">Nucleotide-binding</keyword>
<gene>
    <name evidence="11" type="ORF">IAI60_04030</name>
</gene>
<evidence type="ECO:0000259" key="8">
    <source>
        <dbReference type="PROSITE" id="PS51192"/>
    </source>
</evidence>
<evidence type="ECO:0000256" key="1">
    <source>
        <dbReference type="ARBA" id="ARBA00022741"/>
    </source>
</evidence>
<dbReference type="InterPro" id="IPR027417">
    <property type="entry name" value="P-loop_NTPase"/>
</dbReference>
<keyword evidence="2" id="KW-0378">Hydrolase</keyword>
<accession>A0ABS3K8K4</accession>
<feature type="domain" description="DEAD-box RNA helicase Q" evidence="10">
    <location>
        <begin position="2"/>
        <end position="30"/>
    </location>
</feature>
<dbReference type="InterPro" id="IPR050079">
    <property type="entry name" value="DEAD_box_RNA_helicase"/>
</dbReference>
<dbReference type="PROSITE" id="PS51194">
    <property type="entry name" value="HELICASE_CTER"/>
    <property type="match status" value="1"/>
</dbReference>
<feature type="compositionally biased region" description="Gly residues" evidence="7">
    <location>
        <begin position="396"/>
        <end position="406"/>
    </location>
</feature>
<feature type="compositionally biased region" description="Basic and acidic residues" evidence="7">
    <location>
        <begin position="438"/>
        <end position="455"/>
    </location>
</feature>
<dbReference type="Proteomes" id="UP001518990">
    <property type="component" value="Unassembled WGS sequence"/>
</dbReference>
<dbReference type="PROSITE" id="PS51195">
    <property type="entry name" value="Q_MOTIF"/>
    <property type="match status" value="1"/>
</dbReference>